<feature type="compositionally biased region" description="Low complexity" evidence="1">
    <location>
        <begin position="181"/>
        <end position="193"/>
    </location>
</feature>
<dbReference type="GO" id="GO:0008081">
    <property type="term" value="F:phosphoric diester hydrolase activity"/>
    <property type="evidence" value="ECO:0007669"/>
    <property type="project" value="TreeGrafter"/>
</dbReference>
<dbReference type="PANTHER" id="PTHR21445">
    <property type="entry name" value="ENDONUCLEASE IV ENDODEOXYRIBONUCLEASE IV"/>
    <property type="match status" value="1"/>
</dbReference>
<dbReference type="Pfam" id="PF01261">
    <property type="entry name" value="AP_endonuc_2"/>
    <property type="match status" value="1"/>
</dbReference>
<keyword evidence="4" id="KW-1185">Reference proteome</keyword>
<evidence type="ECO:0000256" key="1">
    <source>
        <dbReference type="SAM" id="MobiDB-lite"/>
    </source>
</evidence>
<dbReference type="Gene3D" id="3.20.20.150">
    <property type="entry name" value="Divalent-metal-dependent TIM barrel enzymes"/>
    <property type="match status" value="1"/>
</dbReference>
<reference evidence="3 4" key="1">
    <citation type="submission" date="2020-03" db="EMBL/GenBank/DDBJ databases">
        <title>Whole genome shotgun sequence of Phytohabitans flavus NBRC 107702.</title>
        <authorList>
            <person name="Komaki H."/>
            <person name="Tamura T."/>
        </authorList>
    </citation>
    <scope>NUCLEOTIDE SEQUENCE [LARGE SCALE GENOMIC DNA]</scope>
    <source>
        <strain evidence="3 4">NBRC 107702</strain>
    </source>
</reference>
<organism evidence="3 4">
    <name type="scientific">Phytohabitans flavus</name>
    <dbReference type="NCBI Taxonomy" id="1076124"/>
    <lineage>
        <taxon>Bacteria</taxon>
        <taxon>Bacillati</taxon>
        <taxon>Actinomycetota</taxon>
        <taxon>Actinomycetes</taxon>
        <taxon>Micromonosporales</taxon>
        <taxon>Micromonosporaceae</taxon>
    </lineage>
</organism>
<proteinExistence type="predicted"/>
<dbReference type="EMBL" id="AP022870">
    <property type="protein sequence ID" value="BCB82609.1"/>
    <property type="molecule type" value="Genomic_DNA"/>
</dbReference>
<name>A0A6F8Y9A1_9ACTN</name>
<dbReference type="GO" id="GO:0008270">
    <property type="term" value="F:zinc ion binding"/>
    <property type="evidence" value="ECO:0007669"/>
    <property type="project" value="InterPro"/>
</dbReference>
<feature type="region of interest" description="Disordered" evidence="1">
    <location>
        <begin position="181"/>
        <end position="214"/>
    </location>
</feature>
<dbReference type="InterPro" id="IPR036237">
    <property type="entry name" value="Xyl_isomerase-like_sf"/>
</dbReference>
<evidence type="ECO:0000313" key="4">
    <source>
        <dbReference type="Proteomes" id="UP000502508"/>
    </source>
</evidence>
<dbReference type="PANTHER" id="PTHR21445:SF0">
    <property type="entry name" value="APURINIC-APYRIMIDINIC ENDONUCLEASE"/>
    <property type="match status" value="1"/>
</dbReference>
<feature type="domain" description="Xylose isomerase-like TIM barrel" evidence="2">
    <location>
        <begin position="56"/>
        <end position="146"/>
    </location>
</feature>
<feature type="region of interest" description="Disordered" evidence="1">
    <location>
        <begin position="1"/>
        <end position="29"/>
    </location>
</feature>
<sequence>MAASRRRGGAAAGSAPSARRPVGSHTPTAGGLAKAALPYVDGAESEVAQVYVSNSRGWALPPGDPAQDEAFLAGCAVRGLSAYIHASLLVNLGSPTAATVERSADTLAHALTRGAAIGATGVVFHSGSAVDEGHAEVAMKQVREVLLPCSTGLPRPAGRSCWSSRPRAADARWPRGWSTWRRTWTRSTTTRGSASVSTPATPGRPGTTSPRRAA</sequence>
<dbReference type="InterPro" id="IPR013022">
    <property type="entry name" value="Xyl_isomerase-like_TIM-brl"/>
</dbReference>
<dbReference type="GO" id="GO:0003906">
    <property type="term" value="F:DNA-(apurinic or apyrimidinic site) endonuclease activity"/>
    <property type="evidence" value="ECO:0007669"/>
    <property type="project" value="TreeGrafter"/>
</dbReference>
<reference evidence="3 4" key="2">
    <citation type="submission" date="2020-03" db="EMBL/GenBank/DDBJ databases">
        <authorList>
            <person name="Ichikawa N."/>
            <person name="Kimura A."/>
            <person name="Kitahashi Y."/>
            <person name="Uohara A."/>
        </authorList>
    </citation>
    <scope>NUCLEOTIDE SEQUENCE [LARGE SCALE GENOMIC DNA]</scope>
    <source>
        <strain evidence="3 4">NBRC 107702</strain>
    </source>
</reference>
<dbReference type="GO" id="GO:0003677">
    <property type="term" value="F:DNA binding"/>
    <property type="evidence" value="ECO:0007669"/>
    <property type="project" value="InterPro"/>
</dbReference>
<feature type="compositionally biased region" description="Low complexity" evidence="1">
    <location>
        <begin position="12"/>
        <end position="21"/>
    </location>
</feature>
<dbReference type="GO" id="GO:0006284">
    <property type="term" value="P:base-excision repair"/>
    <property type="evidence" value="ECO:0007669"/>
    <property type="project" value="TreeGrafter"/>
</dbReference>
<evidence type="ECO:0000313" key="3">
    <source>
        <dbReference type="EMBL" id="BCB82609.1"/>
    </source>
</evidence>
<dbReference type="KEGG" id="pfla:Pflav_090190"/>
<dbReference type="Proteomes" id="UP000502508">
    <property type="component" value="Chromosome"/>
</dbReference>
<evidence type="ECO:0000259" key="2">
    <source>
        <dbReference type="Pfam" id="PF01261"/>
    </source>
</evidence>
<gene>
    <name evidence="3" type="ORF">Pflav_090190</name>
</gene>
<dbReference type="PROSITE" id="PS51432">
    <property type="entry name" value="AP_NUCLEASE_F2_4"/>
    <property type="match status" value="1"/>
</dbReference>
<feature type="compositionally biased region" description="Polar residues" evidence="1">
    <location>
        <begin position="194"/>
        <end position="214"/>
    </location>
</feature>
<dbReference type="InterPro" id="IPR001719">
    <property type="entry name" value="AP_endonuc_2"/>
</dbReference>
<dbReference type="AlphaFoldDB" id="A0A6F8Y9A1"/>
<accession>A0A6F8Y9A1</accession>
<dbReference type="SUPFAM" id="SSF51658">
    <property type="entry name" value="Xylose isomerase-like"/>
    <property type="match status" value="1"/>
</dbReference>
<protein>
    <recommendedName>
        <fullName evidence="2">Xylose isomerase-like TIM barrel domain-containing protein</fullName>
    </recommendedName>
</protein>